<keyword evidence="2 5" id="KW-0547">Nucleotide-binding</keyword>
<dbReference type="InterPro" id="IPR000719">
    <property type="entry name" value="Prot_kinase_dom"/>
</dbReference>
<comment type="caution">
    <text evidence="8">The sequence shown here is derived from an EMBL/GenBank/DDBJ whole genome shotgun (WGS) entry which is preliminary data.</text>
</comment>
<dbReference type="InterPro" id="IPR017441">
    <property type="entry name" value="Protein_kinase_ATP_BS"/>
</dbReference>
<comment type="similarity">
    <text evidence="6">Belongs to the protein kinase superfamily.</text>
</comment>
<evidence type="ECO:0000256" key="1">
    <source>
        <dbReference type="ARBA" id="ARBA00022679"/>
    </source>
</evidence>
<evidence type="ECO:0000256" key="4">
    <source>
        <dbReference type="ARBA" id="ARBA00022840"/>
    </source>
</evidence>
<dbReference type="AlphaFoldDB" id="A0A9W7J9D3"/>
<evidence type="ECO:0000256" key="5">
    <source>
        <dbReference type="PROSITE-ProRule" id="PRU10141"/>
    </source>
</evidence>
<dbReference type="PANTHER" id="PTHR48011">
    <property type="entry name" value="CCR4-NOT TRANSCRIPTIONAL COMPLEX SUBUNIT CAF120-RELATED"/>
    <property type="match status" value="1"/>
</dbReference>
<accession>A0A9W7J9D3</accession>
<evidence type="ECO:0000313" key="9">
    <source>
        <dbReference type="Proteomes" id="UP001165190"/>
    </source>
</evidence>
<keyword evidence="4 5" id="KW-0067">ATP-binding</keyword>
<keyword evidence="1" id="KW-0808">Transferase</keyword>
<evidence type="ECO:0000313" key="8">
    <source>
        <dbReference type="EMBL" id="GMJ08728.1"/>
    </source>
</evidence>
<feature type="domain" description="Protein kinase" evidence="7">
    <location>
        <begin position="35"/>
        <end position="294"/>
    </location>
</feature>
<evidence type="ECO:0000256" key="2">
    <source>
        <dbReference type="ARBA" id="ARBA00022741"/>
    </source>
</evidence>
<name>A0A9W7J9D3_HIBTR</name>
<dbReference type="OrthoDB" id="8693905at2759"/>
<dbReference type="GO" id="GO:0004674">
    <property type="term" value="F:protein serine/threonine kinase activity"/>
    <property type="evidence" value="ECO:0007669"/>
    <property type="project" value="UniProtKB-KW"/>
</dbReference>
<dbReference type="SUPFAM" id="SSF56112">
    <property type="entry name" value="Protein kinase-like (PK-like)"/>
    <property type="match status" value="1"/>
</dbReference>
<dbReference type="CDD" id="cd06606">
    <property type="entry name" value="STKc_MAPKKK"/>
    <property type="match status" value="1"/>
</dbReference>
<sequence>MFALISISSSQRIKITEKGFDFLQNPDSASELMEWVRGETIGYGSFGTVNLVLPKTGFRKSPLMAVKCCETGNSASLENEKQVLDQLGSSPQIIRCFGDDYSVESRGKFYNLFLEYADKGSLADHVKRNGGRLVESDVKRFVKSILRGLNFVHSKGFVHCDVKLQNVLLFGNGDVKLADFGLAKRNGGKQGRFEIRGTPLNIAPESVNGNVYDFPVDIWAVGCVFVEMFTGKPAWNLKPGTNIADLLIKIGVGDELPEIPRELSEEGKDFLGKCFSKDPNKRWTGEMLLDHPFMAADDDETTVPFPSTSSQCCSEEFSVSPRCPFDFSDWVSTDESISREDPSVVSSALDRIREFAFDEAPNWGVSGSWISLR</sequence>
<keyword evidence="3 8" id="KW-0418">Kinase</keyword>
<keyword evidence="9" id="KW-1185">Reference proteome</keyword>
<evidence type="ECO:0000256" key="6">
    <source>
        <dbReference type="RuleBase" id="RU000304"/>
    </source>
</evidence>
<dbReference type="Gene3D" id="3.30.200.20">
    <property type="entry name" value="Phosphorylase Kinase, domain 1"/>
    <property type="match status" value="1"/>
</dbReference>
<dbReference type="GO" id="GO:0007165">
    <property type="term" value="P:signal transduction"/>
    <property type="evidence" value="ECO:0007669"/>
    <property type="project" value="TreeGrafter"/>
</dbReference>
<dbReference type="Gene3D" id="1.10.510.10">
    <property type="entry name" value="Transferase(Phosphotransferase) domain 1"/>
    <property type="match status" value="1"/>
</dbReference>
<gene>
    <name evidence="8" type="ORF">HRI_004542000</name>
</gene>
<proteinExistence type="inferred from homology"/>
<dbReference type="InterPro" id="IPR011009">
    <property type="entry name" value="Kinase-like_dom_sf"/>
</dbReference>
<dbReference type="InterPro" id="IPR008271">
    <property type="entry name" value="Ser/Thr_kinase_AS"/>
</dbReference>
<dbReference type="GO" id="GO:0005524">
    <property type="term" value="F:ATP binding"/>
    <property type="evidence" value="ECO:0007669"/>
    <property type="project" value="UniProtKB-UniRule"/>
</dbReference>
<dbReference type="SMART" id="SM00220">
    <property type="entry name" value="S_TKc"/>
    <property type="match status" value="1"/>
</dbReference>
<dbReference type="PROSITE" id="PS50011">
    <property type="entry name" value="PROTEIN_KINASE_DOM"/>
    <property type="match status" value="1"/>
</dbReference>
<evidence type="ECO:0000259" key="7">
    <source>
        <dbReference type="PROSITE" id="PS50011"/>
    </source>
</evidence>
<protein>
    <submittedName>
        <fullName evidence="8">Mitogen-activated protein kinase kinase kinase 19</fullName>
    </submittedName>
</protein>
<dbReference type="PROSITE" id="PS00108">
    <property type="entry name" value="PROTEIN_KINASE_ST"/>
    <property type="match status" value="1"/>
</dbReference>
<dbReference type="EMBL" id="BSYR01000052">
    <property type="protein sequence ID" value="GMJ08728.1"/>
    <property type="molecule type" value="Genomic_DNA"/>
</dbReference>
<dbReference type="InterPro" id="IPR052751">
    <property type="entry name" value="Plant_MAPKKK"/>
</dbReference>
<dbReference type="PANTHER" id="PTHR48011:SF18">
    <property type="entry name" value="MITOGEN-ACTIVATED PROTEIN KINASE KINASE KINASE 19-RELATED"/>
    <property type="match status" value="1"/>
</dbReference>
<reference evidence="8" key="1">
    <citation type="submission" date="2023-05" db="EMBL/GenBank/DDBJ databases">
        <title>Genome and transcriptome analyses reveal genes involved in the formation of fine ridges on petal epidermal cells in Hibiscus trionum.</title>
        <authorList>
            <person name="Koshimizu S."/>
            <person name="Masuda S."/>
            <person name="Ishii T."/>
            <person name="Shirasu K."/>
            <person name="Hoshino A."/>
            <person name="Arita M."/>
        </authorList>
    </citation>
    <scope>NUCLEOTIDE SEQUENCE</scope>
    <source>
        <strain evidence="8">Hamamatsu line</strain>
    </source>
</reference>
<dbReference type="Pfam" id="PF00069">
    <property type="entry name" value="Pkinase"/>
    <property type="match status" value="1"/>
</dbReference>
<dbReference type="Proteomes" id="UP001165190">
    <property type="component" value="Unassembled WGS sequence"/>
</dbReference>
<keyword evidence="6" id="KW-0723">Serine/threonine-protein kinase</keyword>
<feature type="binding site" evidence="5">
    <location>
        <position position="67"/>
    </location>
    <ligand>
        <name>ATP</name>
        <dbReference type="ChEBI" id="CHEBI:30616"/>
    </ligand>
</feature>
<organism evidence="8 9">
    <name type="scientific">Hibiscus trionum</name>
    <name type="common">Flower of an hour</name>
    <dbReference type="NCBI Taxonomy" id="183268"/>
    <lineage>
        <taxon>Eukaryota</taxon>
        <taxon>Viridiplantae</taxon>
        <taxon>Streptophyta</taxon>
        <taxon>Embryophyta</taxon>
        <taxon>Tracheophyta</taxon>
        <taxon>Spermatophyta</taxon>
        <taxon>Magnoliopsida</taxon>
        <taxon>eudicotyledons</taxon>
        <taxon>Gunneridae</taxon>
        <taxon>Pentapetalae</taxon>
        <taxon>rosids</taxon>
        <taxon>malvids</taxon>
        <taxon>Malvales</taxon>
        <taxon>Malvaceae</taxon>
        <taxon>Malvoideae</taxon>
        <taxon>Hibiscus</taxon>
    </lineage>
</organism>
<dbReference type="PROSITE" id="PS00107">
    <property type="entry name" value="PROTEIN_KINASE_ATP"/>
    <property type="match status" value="1"/>
</dbReference>
<evidence type="ECO:0000256" key="3">
    <source>
        <dbReference type="ARBA" id="ARBA00022777"/>
    </source>
</evidence>